<feature type="region of interest" description="Disordered" evidence="2">
    <location>
        <begin position="584"/>
        <end position="694"/>
    </location>
</feature>
<evidence type="ECO:0008006" key="5">
    <source>
        <dbReference type="Google" id="ProtNLM"/>
    </source>
</evidence>
<dbReference type="SMART" id="SM00028">
    <property type="entry name" value="TPR"/>
    <property type="match status" value="2"/>
</dbReference>
<proteinExistence type="predicted"/>
<dbReference type="InterPro" id="IPR051966">
    <property type="entry name" value="RPAP3"/>
</dbReference>
<keyword evidence="1" id="KW-0802">TPR repeat</keyword>
<dbReference type="Gene3D" id="1.25.40.10">
    <property type="entry name" value="Tetratricopeptide repeat domain"/>
    <property type="match status" value="1"/>
</dbReference>
<evidence type="ECO:0000313" key="3">
    <source>
        <dbReference type="EMBL" id="GHJ87005.1"/>
    </source>
</evidence>
<feature type="region of interest" description="Disordered" evidence="2">
    <location>
        <begin position="1"/>
        <end position="26"/>
    </location>
</feature>
<evidence type="ECO:0000256" key="2">
    <source>
        <dbReference type="SAM" id="MobiDB-lite"/>
    </source>
</evidence>
<dbReference type="PANTHER" id="PTHR46423:SF1">
    <property type="entry name" value="RNA POLYMERASE II-ASSOCIATED PROTEIN 3"/>
    <property type="match status" value="1"/>
</dbReference>
<organism evidence="3 4">
    <name type="scientific">Naganishia liquefaciens</name>
    <dbReference type="NCBI Taxonomy" id="104408"/>
    <lineage>
        <taxon>Eukaryota</taxon>
        <taxon>Fungi</taxon>
        <taxon>Dikarya</taxon>
        <taxon>Basidiomycota</taxon>
        <taxon>Agaricomycotina</taxon>
        <taxon>Tremellomycetes</taxon>
        <taxon>Filobasidiales</taxon>
        <taxon>Filobasidiaceae</taxon>
        <taxon>Naganishia</taxon>
    </lineage>
</organism>
<dbReference type="InterPro" id="IPR011990">
    <property type="entry name" value="TPR-like_helical_dom_sf"/>
</dbReference>
<accession>A0A8H3TTL5</accession>
<dbReference type="GO" id="GO:0101031">
    <property type="term" value="C:protein folding chaperone complex"/>
    <property type="evidence" value="ECO:0007669"/>
    <property type="project" value="TreeGrafter"/>
</dbReference>
<sequence length="930" mass="101522">MTAPEPSPDGPGFLAPPTAPSSSAHGLGLGPTLVVLDDPSNKYLQAQQSFYATHPPSHTTVTSSIPNVAPPLPVSLPRLPCIPPLVVHQEQLYFDDGLGAPGRCPHDRKWGQIGHEHREERGLGLTDVEMDDFMVDLGDLISKEYDAWIERCWVEAFHYTYTVSIPALIIGFILSGSTPTFLRRSIIYGGPHMDSLLAQQFRLLLRQEHEKRMSDEQGSRRGVDIGNLLAGLVPGTMSSGSGGGAAVGDGRASSRIAAGGGLEGSGIIDGTATPPFSGTNGSYYAQQASYSPYPAPLDGSQTAPPAAAAAAAAAVPNPAYRPPSAASATSSSIQHPHQRHLWDPARTGYGNGICFYDLALLHGRNGDDHGPCMCDLTACRTCFHELLYFRGRRDVVPPPVPPSMAMMDGLHAPPHPPPTHGGMGMTTTTMMPPPPPSVHVPHDDVDTVEASLTQAGAGPEPPEYVREDGADGMEDGEYEVEVNGRPDGMYDSIPTPQGSENAHHLGYQQQQQQHYTQTSTASSNFPHVQYTSQPSAAPKRPSPLQIRHPEMSDILLVEEHLRTRLHYMASPDVILRYGDEDEFIPPEEPVMPPSPPIQDASLASTEPPPPPPSQPKQQVKVIQGRKMKGGKMKGGQQKLTVAKTVPSPTPSPSTSTPERSLQERERERAQQQQQQEVRTRLNGSQLPRSWTDESASSRNMAVILTFRHLVKLLHATASYLSPFDFDDYADDSAVLTEIHPLAVYRRLVEPYVRRRAAAYEEAKLNGLVPDDDNADNEVLGGDINKVDVKAWKRCMEQWEKEVAVREKEGGNAILKTQPARAVAFYTQAICLDSENPVYYLNRAAAFNAIENYEDAEIDCSRALSLNRSHLKAFYRRAVARKGMGRLDEAEEDLLHLLNQAPNIAAATAELASIRKEIEEMKKREEVDDID</sequence>
<feature type="compositionally biased region" description="Acidic residues" evidence="2">
    <location>
        <begin position="470"/>
        <end position="480"/>
    </location>
</feature>
<dbReference type="PANTHER" id="PTHR46423">
    <property type="entry name" value="RNA POLYMERASE II-ASSOCIATED PROTEIN 3"/>
    <property type="match status" value="1"/>
</dbReference>
<dbReference type="Proteomes" id="UP000620104">
    <property type="component" value="Unassembled WGS sequence"/>
</dbReference>
<dbReference type="EMBL" id="BLZA01000019">
    <property type="protein sequence ID" value="GHJ87005.1"/>
    <property type="molecule type" value="Genomic_DNA"/>
</dbReference>
<name>A0A8H3TTL5_9TREE</name>
<dbReference type="SUPFAM" id="SSF48452">
    <property type="entry name" value="TPR-like"/>
    <property type="match status" value="1"/>
</dbReference>
<dbReference type="OrthoDB" id="629492at2759"/>
<dbReference type="InterPro" id="IPR019734">
    <property type="entry name" value="TPR_rpt"/>
</dbReference>
<protein>
    <recommendedName>
        <fullName evidence="5">Tetratricopeptide repeat protein</fullName>
    </recommendedName>
</protein>
<keyword evidence="4" id="KW-1185">Reference proteome</keyword>
<evidence type="ECO:0000256" key="1">
    <source>
        <dbReference type="ARBA" id="ARBA00022803"/>
    </source>
</evidence>
<gene>
    <name evidence="3" type="ORF">NliqN6_3407</name>
</gene>
<feature type="compositionally biased region" description="Basic and acidic residues" evidence="2">
    <location>
        <begin position="660"/>
        <end position="669"/>
    </location>
</feature>
<evidence type="ECO:0000313" key="4">
    <source>
        <dbReference type="Proteomes" id="UP000620104"/>
    </source>
</evidence>
<comment type="caution">
    <text evidence="3">The sequence shown here is derived from an EMBL/GenBank/DDBJ whole genome shotgun (WGS) entry which is preliminary data.</text>
</comment>
<dbReference type="AlphaFoldDB" id="A0A8H3TTL5"/>
<feature type="region of interest" description="Disordered" evidence="2">
    <location>
        <begin position="418"/>
        <end position="545"/>
    </location>
</feature>
<feature type="compositionally biased region" description="Polar residues" evidence="2">
    <location>
        <begin position="681"/>
        <end position="694"/>
    </location>
</feature>
<reference evidence="3" key="1">
    <citation type="submission" date="2020-07" db="EMBL/GenBank/DDBJ databases">
        <title>Draft Genome Sequence of a Deep-Sea Yeast, Naganishia (Cryptococcus) liquefaciens strain N6.</title>
        <authorList>
            <person name="Han Y.W."/>
            <person name="Kajitani R."/>
            <person name="Morimoto H."/>
            <person name="Parhat M."/>
            <person name="Tsubouchi H."/>
            <person name="Bakenova O."/>
            <person name="Ogata M."/>
            <person name="Argunhan B."/>
            <person name="Aoki R."/>
            <person name="Kajiwara S."/>
            <person name="Itoh T."/>
            <person name="Iwasaki H."/>
        </authorList>
    </citation>
    <scope>NUCLEOTIDE SEQUENCE</scope>
    <source>
        <strain evidence="3">N6</strain>
    </source>
</reference>
<feature type="compositionally biased region" description="Polar residues" evidence="2">
    <location>
        <begin position="514"/>
        <end position="535"/>
    </location>
</feature>
<feature type="compositionally biased region" description="Pro residues" evidence="2">
    <location>
        <begin position="586"/>
        <end position="596"/>
    </location>
</feature>